<organism evidence="2 3">
    <name type="scientific">Phytomonospora endophytica</name>
    <dbReference type="NCBI Taxonomy" id="714109"/>
    <lineage>
        <taxon>Bacteria</taxon>
        <taxon>Bacillati</taxon>
        <taxon>Actinomycetota</taxon>
        <taxon>Actinomycetes</taxon>
        <taxon>Micromonosporales</taxon>
        <taxon>Micromonosporaceae</taxon>
        <taxon>Phytomonospora</taxon>
    </lineage>
</organism>
<evidence type="ECO:0000313" key="2">
    <source>
        <dbReference type="EMBL" id="MBB6032468.1"/>
    </source>
</evidence>
<reference evidence="2 3" key="1">
    <citation type="submission" date="2020-08" db="EMBL/GenBank/DDBJ databases">
        <title>Genomic Encyclopedia of Type Strains, Phase IV (KMG-IV): sequencing the most valuable type-strain genomes for metagenomic binning, comparative biology and taxonomic classification.</title>
        <authorList>
            <person name="Goeker M."/>
        </authorList>
    </citation>
    <scope>NUCLEOTIDE SEQUENCE [LARGE SCALE GENOMIC DNA]</scope>
    <source>
        <strain evidence="2 3">YIM 65646</strain>
    </source>
</reference>
<dbReference type="PANTHER" id="PTHR48079:SF6">
    <property type="entry name" value="NAD(P)-BINDING DOMAIN-CONTAINING PROTEIN-RELATED"/>
    <property type="match status" value="1"/>
</dbReference>
<sequence length="336" mass="35233">MTRTAFVLGATGQIGHAAITALLADGWDVTAASRGRSANTIPDGARPITVDRSDPAALDAAVGTGYDVLVDTIAFTAAHGRELRAFAGRVGSAVVISTGAVYTDTDGNALGDDPLFPAAIPETQPTSDPTLGGYGPDKVALENELLAAGSELPTTLLRAGTIHGRNSAIPREWYFVKRALDRRPVRILAHPDAVFHPVAAVNLAELIRLAAHRPGSRVLNAGDPTPPTAAEIGTAIGAAMNHLPEEIHLDGPPIGNIGDSPWSLPGSFVMDMGKAARELGYEPVTDYAGALPDTIAWLTEVTAGRDWREVLPGTKLLGGADMFDYDAEDAWLAERR</sequence>
<dbReference type="EMBL" id="JACHGT010000001">
    <property type="protein sequence ID" value="MBB6032468.1"/>
    <property type="molecule type" value="Genomic_DNA"/>
</dbReference>
<dbReference type="SUPFAM" id="SSF51735">
    <property type="entry name" value="NAD(P)-binding Rossmann-fold domains"/>
    <property type="match status" value="1"/>
</dbReference>
<evidence type="ECO:0000259" key="1">
    <source>
        <dbReference type="Pfam" id="PF01370"/>
    </source>
</evidence>
<comment type="caution">
    <text evidence="2">The sequence shown here is derived from an EMBL/GenBank/DDBJ whole genome shotgun (WGS) entry which is preliminary data.</text>
</comment>
<keyword evidence="3" id="KW-1185">Reference proteome</keyword>
<dbReference type="Proteomes" id="UP000548476">
    <property type="component" value="Unassembled WGS sequence"/>
</dbReference>
<dbReference type="PANTHER" id="PTHR48079">
    <property type="entry name" value="PROTEIN YEEZ"/>
    <property type="match status" value="1"/>
</dbReference>
<proteinExistence type="predicted"/>
<feature type="domain" description="NAD-dependent epimerase/dehydratase" evidence="1">
    <location>
        <begin position="6"/>
        <end position="209"/>
    </location>
</feature>
<dbReference type="Gene3D" id="3.40.50.720">
    <property type="entry name" value="NAD(P)-binding Rossmann-like Domain"/>
    <property type="match status" value="1"/>
</dbReference>
<dbReference type="InterPro" id="IPR036291">
    <property type="entry name" value="NAD(P)-bd_dom_sf"/>
</dbReference>
<dbReference type="InterPro" id="IPR001509">
    <property type="entry name" value="Epimerase_deHydtase"/>
</dbReference>
<gene>
    <name evidence="2" type="ORF">HNR73_000310</name>
</gene>
<accession>A0A841FF50</accession>
<dbReference type="GO" id="GO:0004029">
    <property type="term" value="F:aldehyde dehydrogenase (NAD+) activity"/>
    <property type="evidence" value="ECO:0007669"/>
    <property type="project" value="TreeGrafter"/>
</dbReference>
<evidence type="ECO:0000313" key="3">
    <source>
        <dbReference type="Proteomes" id="UP000548476"/>
    </source>
</evidence>
<dbReference type="InterPro" id="IPR051783">
    <property type="entry name" value="NAD(P)-dependent_oxidoreduct"/>
</dbReference>
<name>A0A841FF50_9ACTN</name>
<dbReference type="RefSeq" id="WP_184785363.1">
    <property type="nucleotide sequence ID" value="NZ_BONT01000041.1"/>
</dbReference>
<dbReference type="Pfam" id="PF01370">
    <property type="entry name" value="Epimerase"/>
    <property type="match status" value="1"/>
</dbReference>
<protein>
    <submittedName>
        <fullName evidence="2">Nucleoside-diphosphate-sugar epimerase</fullName>
    </submittedName>
</protein>
<dbReference type="GO" id="GO:0005737">
    <property type="term" value="C:cytoplasm"/>
    <property type="evidence" value="ECO:0007669"/>
    <property type="project" value="TreeGrafter"/>
</dbReference>
<dbReference type="AlphaFoldDB" id="A0A841FF50"/>